<keyword evidence="8 11" id="KW-0521">NADP</keyword>
<evidence type="ECO:0000256" key="8">
    <source>
        <dbReference type="ARBA" id="ARBA00022857"/>
    </source>
</evidence>
<keyword evidence="10 11" id="KW-0456">Lyase</keyword>
<feature type="binding site" evidence="11">
    <location>
        <position position="318"/>
    </location>
    <ligand>
        <name>FMN</name>
        <dbReference type="ChEBI" id="CHEBI:58210"/>
    </ligand>
</feature>
<protein>
    <recommendedName>
        <fullName evidence="3 11">Chorismate synthase</fullName>
        <shortName evidence="11">CS</shortName>
        <ecNumber evidence="3 11">4.2.3.5</ecNumber>
    </recommendedName>
    <alternativeName>
        <fullName evidence="11">5-enolpyruvylshikimate-3-phosphate phospholyase</fullName>
    </alternativeName>
</protein>
<evidence type="ECO:0000256" key="5">
    <source>
        <dbReference type="ARBA" id="ARBA00022630"/>
    </source>
</evidence>
<feature type="binding site" evidence="11">
    <location>
        <begin position="125"/>
        <end position="127"/>
    </location>
    <ligand>
        <name>FMN</name>
        <dbReference type="ChEBI" id="CHEBI:58210"/>
    </ligand>
</feature>
<dbReference type="GO" id="GO:0009423">
    <property type="term" value="P:chorismate biosynthetic process"/>
    <property type="evidence" value="ECO:0007669"/>
    <property type="project" value="UniProtKB-UniRule"/>
</dbReference>
<comment type="pathway">
    <text evidence="1 11">Metabolic intermediate biosynthesis; chorismate biosynthesis; chorismate from D-erythrose 4-phosphate and phosphoenolpyruvate: step 7/7.</text>
</comment>
<comment type="similarity">
    <text evidence="2 11">Belongs to the chorismate synthase family.</text>
</comment>
<proteinExistence type="inferred from homology"/>
<dbReference type="GO" id="GO:0008652">
    <property type="term" value="P:amino acid biosynthetic process"/>
    <property type="evidence" value="ECO:0007669"/>
    <property type="project" value="UniProtKB-KW"/>
</dbReference>
<dbReference type="PIRSF" id="PIRSF001456">
    <property type="entry name" value="Chorismate_synth"/>
    <property type="match status" value="1"/>
</dbReference>
<evidence type="ECO:0000313" key="12">
    <source>
        <dbReference type="EMBL" id="RTE06460.1"/>
    </source>
</evidence>
<evidence type="ECO:0000313" key="13">
    <source>
        <dbReference type="Proteomes" id="UP000276128"/>
    </source>
</evidence>
<evidence type="ECO:0000256" key="9">
    <source>
        <dbReference type="ARBA" id="ARBA00023141"/>
    </source>
</evidence>
<evidence type="ECO:0000256" key="3">
    <source>
        <dbReference type="ARBA" id="ARBA00013036"/>
    </source>
</evidence>
<dbReference type="RefSeq" id="WP_126143585.1">
    <property type="nucleotide sequence ID" value="NZ_RXHU01000074.1"/>
</dbReference>
<dbReference type="GO" id="GO:0004107">
    <property type="term" value="F:chorismate synthase activity"/>
    <property type="evidence" value="ECO:0007669"/>
    <property type="project" value="UniProtKB-UniRule"/>
</dbReference>
<keyword evidence="4 11" id="KW-0028">Amino-acid biosynthesis</keyword>
<dbReference type="NCBIfam" id="TIGR00033">
    <property type="entry name" value="aroC"/>
    <property type="match status" value="1"/>
</dbReference>
<comment type="function">
    <text evidence="11">Catalyzes the anti-1,4-elimination of the C-3 phosphate and the C-6 proR hydrogen from 5-enolpyruvylshikimate-3-phosphate (EPSP) to yield chorismate, which is the branch point compound that serves as the starting substrate for the three terminal pathways of aromatic amino acid biosynthesis. This reaction introduces a second double bond into the aromatic ring system.</text>
</comment>
<comment type="subunit">
    <text evidence="11">Homotetramer.</text>
</comment>
<feature type="binding site" evidence="11">
    <location>
        <position position="48"/>
    </location>
    <ligand>
        <name>NADP(+)</name>
        <dbReference type="ChEBI" id="CHEBI:58349"/>
    </ligand>
</feature>
<dbReference type="EMBL" id="RXHU01000074">
    <property type="protein sequence ID" value="RTE06460.1"/>
    <property type="molecule type" value="Genomic_DNA"/>
</dbReference>
<dbReference type="GO" id="GO:0005829">
    <property type="term" value="C:cytosol"/>
    <property type="evidence" value="ECO:0007669"/>
    <property type="project" value="TreeGrafter"/>
</dbReference>
<feature type="binding site" evidence="11">
    <location>
        <begin position="292"/>
        <end position="296"/>
    </location>
    <ligand>
        <name>FMN</name>
        <dbReference type="ChEBI" id="CHEBI:58210"/>
    </ligand>
</feature>
<dbReference type="GO" id="GO:0009073">
    <property type="term" value="P:aromatic amino acid family biosynthetic process"/>
    <property type="evidence" value="ECO:0007669"/>
    <property type="project" value="UniProtKB-KW"/>
</dbReference>
<dbReference type="PROSITE" id="PS00788">
    <property type="entry name" value="CHORISMATE_SYNTHASE_2"/>
    <property type="match status" value="1"/>
</dbReference>
<dbReference type="InterPro" id="IPR035904">
    <property type="entry name" value="Chorismate_synth_AroC_sf"/>
</dbReference>
<comment type="caution">
    <text evidence="11">Lacks conserved residue(s) required for the propagation of feature annotation.</text>
</comment>
<name>A0A3S0CRY1_9BACL</name>
<organism evidence="12 13">
    <name type="scientific">Paenibacillus whitsoniae</name>
    <dbReference type="NCBI Taxonomy" id="2496558"/>
    <lineage>
        <taxon>Bacteria</taxon>
        <taxon>Bacillati</taxon>
        <taxon>Bacillota</taxon>
        <taxon>Bacilli</taxon>
        <taxon>Bacillales</taxon>
        <taxon>Paenibacillaceae</taxon>
        <taxon>Paenibacillus</taxon>
    </lineage>
</organism>
<dbReference type="Gene3D" id="3.60.150.10">
    <property type="entry name" value="Chorismate synthase AroC"/>
    <property type="match status" value="1"/>
</dbReference>
<evidence type="ECO:0000256" key="7">
    <source>
        <dbReference type="ARBA" id="ARBA00022827"/>
    </source>
</evidence>
<feature type="binding site" evidence="11">
    <location>
        <position position="277"/>
    </location>
    <ligand>
        <name>FMN</name>
        <dbReference type="ChEBI" id="CHEBI:58210"/>
    </ligand>
</feature>
<dbReference type="PANTHER" id="PTHR21085">
    <property type="entry name" value="CHORISMATE SYNTHASE"/>
    <property type="match status" value="1"/>
</dbReference>
<keyword evidence="6 11" id="KW-0288">FMN</keyword>
<keyword evidence="7 11" id="KW-0274">FAD</keyword>
<dbReference type="InterPro" id="IPR000453">
    <property type="entry name" value="Chorismate_synth"/>
</dbReference>
<dbReference type="GO" id="GO:0010181">
    <property type="term" value="F:FMN binding"/>
    <property type="evidence" value="ECO:0007669"/>
    <property type="project" value="TreeGrafter"/>
</dbReference>
<gene>
    <name evidence="11" type="primary">aroC</name>
    <name evidence="12" type="ORF">EJQ19_23035</name>
</gene>
<dbReference type="HAMAP" id="MF_00300">
    <property type="entry name" value="Chorismate_synth"/>
    <property type="match status" value="1"/>
</dbReference>
<keyword evidence="9 11" id="KW-0057">Aromatic amino acid biosynthesis</keyword>
<dbReference type="EC" id="4.2.3.5" evidence="3 11"/>
<dbReference type="Pfam" id="PF01264">
    <property type="entry name" value="Chorismate_synt"/>
    <property type="match status" value="1"/>
</dbReference>
<evidence type="ECO:0000256" key="1">
    <source>
        <dbReference type="ARBA" id="ARBA00005044"/>
    </source>
</evidence>
<evidence type="ECO:0000256" key="11">
    <source>
        <dbReference type="HAMAP-Rule" id="MF_00300"/>
    </source>
</evidence>
<evidence type="ECO:0000256" key="10">
    <source>
        <dbReference type="ARBA" id="ARBA00023239"/>
    </source>
</evidence>
<dbReference type="PANTHER" id="PTHR21085:SF0">
    <property type="entry name" value="CHORISMATE SYNTHASE"/>
    <property type="match status" value="1"/>
</dbReference>
<sequence length="352" mass="37811">MAGNTFGDIFKITTFGESHGAAVGVIVDGVTPGVELDEAYIQKQMDRRKPGQSSVTTSRKEYDTIHILSGVFEGRTTGTPLFVMLHNQDMRPSAYDDIQHAFRPGHADYTYLHKYGIRDHRGSGRASGRETAARVAGGAVARKLLERRGVQVVAYTKQIGPIACGTFDESVIEQNAVRACDPEAAEAMIRHIEELAAVGDSSGGIVECRIRGVMPGLGEPAFDKLDAELAKAMLSIGAVKGIEFGAGFAAATMQGSEHNDGMNRDGFLSNHAGGILGGISTGQEIVFRIAVKPTSSISLPQQTMNVHGDEQTIQTFGRHDPCICPRIVPVVEAMACLVLEDHYKRQAAMLNE</sequence>
<comment type="catalytic activity">
    <reaction evidence="11">
        <text>5-O-(1-carboxyvinyl)-3-phosphoshikimate = chorismate + phosphate</text>
        <dbReference type="Rhea" id="RHEA:21020"/>
        <dbReference type="ChEBI" id="CHEBI:29748"/>
        <dbReference type="ChEBI" id="CHEBI:43474"/>
        <dbReference type="ChEBI" id="CHEBI:57701"/>
        <dbReference type="EC" id="4.2.3.5"/>
    </reaction>
</comment>
<dbReference type="AlphaFoldDB" id="A0A3S0CRY1"/>
<accession>A0A3S0CRY1</accession>
<keyword evidence="5 11" id="KW-0285">Flavoprotein</keyword>
<dbReference type="UniPathway" id="UPA00053">
    <property type="reaction ID" value="UER00090"/>
</dbReference>
<dbReference type="NCBIfam" id="NF003793">
    <property type="entry name" value="PRK05382.1"/>
    <property type="match status" value="1"/>
</dbReference>
<dbReference type="SUPFAM" id="SSF103263">
    <property type="entry name" value="Chorismate synthase, AroC"/>
    <property type="match status" value="1"/>
</dbReference>
<dbReference type="PROSITE" id="PS00789">
    <property type="entry name" value="CHORISMATE_SYNTHASE_3"/>
    <property type="match status" value="1"/>
</dbReference>
<keyword evidence="13" id="KW-1185">Reference proteome</keyword>
<dbReference type="CDD" id="cd07304">
    <property type="entry name" value="Chorismate_synthase"/>
    <property type="match status" value="1"/>
</dbReference>
<dbReference type="InterPro" id="IPR020541">
    <property type="entry name" value="Chorismate_synthase_CS"/>
</dbReference>
<dbReference type="OrthoDB" id="9771806at2"/>
<dbReference type="Proteomes" id="UP000276128">
    <property type="component" value="Unassembled WGS sequence"/>
</dbReference>
<evidence type="ECO:0000256" key="2">
    <source>
        <dbReference type="ARBA" id="ARBA00008014"/>
    </source>
</evidence>
<evidence type="ECO:0000256" key="6">
    <source>
        <dbReference type="ARBA" id="ARBA00022643"/>
    </source>
</evidence>
<comment type="caution">
    <text evidence="12">The sequence shown here is derived from an EMBL/GenBank/DDBJ whole genome shotgun (WGS) entry which is preliminary data.</text>
</comment>
<comment type="cofactor">
    <cofactor evidence="11">
        <name>FMNH2</name>
        <dbReference type="ChEBI" id="CHEBI:57618"/>
    </cofactor>
    <text evidence="11">Reduced FMN (FMNH(2)).</text>
</comment>
<evidence type="ECO:0000256" key="4">
    <source>
        <dbReference type="ARBA" id="ARBA00022605"/>
    </source>
</evidence>
<reference evidence="12 13" key="1">
    <citation type="submission" date="2018-12" db="EMBL/GenBank/DDBJ databases">
        <title>Bacillus ochoae sp. nov., Paenibacillus whitsoniae sp. nov., Paenibacillus spiritus sp. nov. Isolated from the Mars Exploration Rover during spacecraft assembly.</title>
        <authorList>
            <person name="Seuylemezian A."/>
            <person name="Vaishampayan P."/>
        </authorList>
    </citation>
    <scope>NUCLEOTIDE SEQUENCE [LARGE SCALE GENOMIC DNA]</scope>
    <source>
        <strain evidence="12 13">MER 54</strain>
    </source>
</reference>